<protein>
    <recommendedName>
        <fullName evidence="4">Stress-response A/B barrel domain-containing protein</fullName>
    </recommendedName>
</protein>
<evidence type="ECO:0000313" key="2">
    <source>
        <dbReference type="EMBL" id="KKZ63685.1"/>
    </source>
</evidence>
<feature type="region of interest" description="Disordered" evidence="1">
    <location>
        <begin position="1"/>
        <end position="21"/>
    </location>
</feature>
<dbReference type="OrthoDB" id="4223044at2759"/>
<evidence type="ECO:0000256" key="1">
    <source>
        <dbReference type="SAM" id="MobiDB-lite"/>
    </source>
</evidence>
<dbReference type="EMBL" id="LCZI01000929">
    <property type="protein sequence ID" value="KKZ63685.1"/>
    <property type="molecule type" value="Genomic_DNA"/>
</dbReference>
<proteinExistence type="predicted"/>
<comment type="caution">
    <text evidence="2">The sequence shown here is derived from an EMBL/GenBank/DDBJ whole genome shotgun (WGS) entry which is preliminary data.</text>
</comment>
<dbReference type="VEuPathDB" id="FungiDB:EMCG_01992"/>
<dbReference type="AlphaFoldDB" id="A0A0G2I0L7"/>
<dbReference type="Proteomes" id="UP000034164">
    <property type="component" value="Unassembled WGS sequence"/>
</dbReference>
<evidence type="ECO:0008006" key="4">
    <source>
        <dbReference type="Google" id="ProtNLM"/>
    </source>
</evidence>
<organism evidence="2 3">
    <name type="scientific">[Emmonsia] crescens</name>
    <dbReference type="NCBI Taxonomy" id="73230"/>
    <lineage>
        <taxon>Eukaryota</taxon>
        <taxon>Fungi</taxon>
        <taxon>Dikarya</taxon>
        <taxon>Ascomycota</taxon>
        <taxon>Pezizomycotina</taxon>
        <taxon>Eurotiomycetes</taxon>
        <taxon>Eurotiomycetidae</taxon>
        <taxon>Onygenales</taxon>
        <taxon>Ajellomycetaceae</taxon>
        <taxon>Emergomyces</taxon>
    </lineage>
</organism>
<evidence type="ECO:0000313" key="3">
    <source>
        <dbReference type="Proteomes" id="UP000034164"/>
    </source>
</evidence>
<sequence length="172" mass="19733">MLFQRGQPKDSGYDKRTGNTENLETVGKPLVCVIFFFASQMSRNIQTARAPPGVDPPFNNRSEPPKVHRLDNLLSEVQEHAQVSPLVTKFETFPVEMAPPGRPRGTTREAMHDTMLLVNFKNKQAWKEWIQTKEWQNFMQKTEKEAVFRRLPHVTCANSLKGLRNPVEVLMA</sequence>
<gene>
    <name evidence="2" type="ORF">EMCG_01992</name>
</gene>
<accession>A0A0G2I0L7</accession>
<feature type="compositionally biased region" description="Basic and acidic residues" evidence="1">
    <location>
        <begin position="7"/>
        <end position="18"/>
    </location>
</feature>
<reference evidence="3" key="1">
    <citation type="journal article" date="2015" name="PLoS Genet.">
        <title>The dynamic genome and transcriptome of the human fungal pathogen Blastomyces and close relative Emmonsia.</title>
        <authorList>
            <person name="Munoz J.F."/>
            <person name="Gauthier G.M."/>
            <person name="Desjardins C.A."/>
            <person name="Gallo J.E."/>
            <person name="Holder J."/>
            <person name="Sullivan T.D."/>
            <person name="Marty A.J."/>
            <person name="Carmen J.C."/>
            <person name="Chen Z."/>
            <person name="Ding L."/>
            <person name="Gujja S."/>
            <person name="Magrini V."/>
            <person name="Misas E."/>
            <person name="Mitreva M."/>
            <person name="Priest M."/>
            <person name="Saif S."/>
            <person name="Whiston E.A."/>
            <person name="Young S."/>
            <person name="Zeng Q."/>
            <person name="Goldman W.E."/>
            <person name="Mardis E.R."/>
            <person name="Taylor J.W."/>
            <person name="McEwen J.G."/>
            <person name="Clay O.K."/>
            <person name="Klein B.S."/>
            <person name="Cuomo C.A."/>
        </authorList>
    </citation>
    <scope>NUCLEOTIDE SEQUENCE [LARGE SCALE GENOMIC DNA]</scope>
    <source>
        <strain evidence="3">UAMH 3008</strain>
    </source>
</reference>
<name>A0A0G2I0L7_9EURO</name>